<dbReference type="InterPro" id="IPR003594">
    <property type="entry name" value="HATPase_dom"/>
</dbReference>
<dbReference type="AlphaFoldDB" id="A0A919DTE2"/>
<dbReference type="CDD" id="cd16936">
    <property type="entry name" value="HATPase_RsbW-like"/>
    <property type="match status" value="1"/>
</dbReference>
<evidence type="ECO:0000313" key="5">
    <source>
        <dbReference type="Proteomes" id="UP000608024"/>
    </source>
</evidence>
<gene>
    <name evidence="4" type="ORF">GCM10018785_53790</name>
</gene>
<accession>A0A919DTE2</accession>
<protein>
    <recommendedName>
        <fullName evidence="3">Histidine kinase/HSP90-like ATPase domain-containing protein</fullName>
    </recommendedName>
</protein>
<dbReference type="PANTHER" id="PTHR35526:SF3">
    <property type="entry name" value="ANTI-SIGMA-F FACTOR RSBW"/>
    <property type="match status" value="1"/>
</dbReference>
<dbReference type="Proteomes" id="UP000608024">
    <property type="component" value="Unassembled WGS sequence"/>
</dbReference>
<evidence type="ECO:0000313" key="4">
    <source>
        <dbReference type="EMBL" id="GHE78876.1"/>
    </source>
</evidence>
<keyword evidence="1" id="KW-0808">Transferase</keyword>
<name>A0A919DTE2_9ACTN</name>
<keyword evidence="1" id="KW-0418">Kinase</keyword>
<dbReference type="InterPro" id="IPR036890">
    <property type="entry name" value="HATPase_C_sf"/>
</dbReference>
<evidence type="ECO:0000259" key="3">
    <source>
        <dbReference type="Pfam" id="PF13581"/>
    </source>
</evidence>
<proteinExistence type="predicted"/>
<comment type="caution">
    <text evidence="4">The sequence shown here is derived from an EMBL/GenBank/DDBJ whole genome shotgun (WGS) entry which is preliminary data.</text>
</comment>
<organism evidence="4 5">
    <name type="scientific">Streptomyces longispororuber</name>
    <dbReference type="NCBI Taxonomy" id="68230"/>
    <lineage>
        <taxon>Bacteria</taxon>
        <taxon>Bacillati</taxon>
        <taxon>Actinomycetota</taxon>
        <taxon>Actinomycetes</taxon>
        <taxon>Kitasatosporales</taxon>
        <taxon>Streptomycetaceae</taxon>
        <taxon>Streptomyces</taxon>
    </lineage>
</organism>
<dbReference type="Pfam" id="PF13581">
    <property type="entry name" value="HATPase_c_2"/>
    <property type="match status" value="1"/>
</dbReference>
<feature type="region of interest" description="Disordered" evidence="2">
    <location>
        <begin position="1"/>
        <end position="36"/>
    </location>
</feature>
<dbReference type="GO" id="GO:0004674">
    <property type="term" value="F:protein serine/threonine kinase activity"/>
    <property type="evidence" value="ECO:0007669"/>
    <property type="project" value="UniProtKB-KW"/>
</dbReference>
<evidence type="ECO:0000256" key="1">
    <source>
        <dbReference type="ARBA" id="ARBA00022527"/>
    </source>
</evidence>
<dbReference type="EMBL" id="BNBT01000104">
    <property type="protein sequence ID" value="GHE78876.1"/>
    <property type="molecule type" value="Genomic_DNA"/>
</dbReference>
<feature type="domain" description="Histidine kinase/HSP90-like ATPase" evidence="3">
    <location>
        <begin position="58"/>
        <end position="196"/>
    </location>
</feature>
<dbReference type="SUPFAM" id="SSF55874">
    <property type="entry name" value="ATPase domain of HSP90 chaperone/DNA topoisomerase II/histidine kinase"/>
    <property type="match status" value="1"/>
</dbReference>
<reference evidence="4" key="1">
    <citation type="journal article" date="2014" name="Int. J. Syst. Evol. Microbiol.">
        <title>Complete genome sequence of Corynebacterium casei LMG S-19264T (=DSM 44701T), isolated from a smear-ripened cheese.</title>
        <authorList>
            <consortium name="US DOE Joint Genome Institute (JGI-PGF)"/>
            <person name="Walter F."/>
            <person name="Albersmeier A."/>
            <person name="Kalinowski J."/>
            <person name="Ruckert C."/>
        </authorList>
    </citation>
    <scope>NUCLEOTIDE SEQUENCE</scope>
    <source>
        <strain evidence="4">JCM 4784</strain>
    </source>
</reference>
<dbReference type="InterPro" id="IPR050267">
    <property type="entry name" value="Anti-sigma-factor_SerPK"/>
</dbReference>
<evidence type="ECO:0000256" key="2">
    <source>
        <dbReference type="SAM" id="MobiDB-lite"/>
    </source>
</evidence>
<dbReference type="Gene3D" id="3.30.565.10">
    <property type="entry name" value="Histidine kinase-like ATPase, C-terminal domain"/>
    <property type="match status" value="1"/>
</dbReference>
<keyword evidence="5" id="KW-1185">Reference proteome</keyword>
<sequence>MITAQHQHRPPAGPGARPEASPAPADTPGPAAASAAVPAVRTVPAVTAVPEEAVTTWPATAAAAPALRRFATASARAWHLEAAACEVLALVVTELVTNVILHSGSPRVTLRLRLLPGLLRVEVHDTGRWHRRVTRRPARHTTGPHSAAPNGTAPDDAVDGVLDGVAYAESGRGLALVRACASYTTVRPSRKGTTVLAELALA</sequence>
<reference evidence="4" key="2">
    <citation type="submission" date="2020-09" db="EMBL/GenBank/DDBJ databases">
        <authorList>
            <person name="Sun Q."/>
            <person name="Ohkuma M."/>
        </authorList>
    </citation>
    <scope>NUCLEOTIDE SEQUENCE</scope>
    <source>
        <strain evidence="4">JCM 4784</strain>
    </source>
</reference>
<dbReference type="PANTHER" id="PTHR35526">
    <property type="entry name" value="ANTI-SIGMA-F FACTOR RSBW-RELATED"/>
    <property type="match status" value="1"/>
</dbReference>
<feature type="compositionally biased region" description="Low complexity" evidence="2">
    <location>
        <begin position="14"/>
        <end position="36"/>
    </location>
</feature>
<feature type="region of interest" description="Disordered" evidence="2">
    <location>
        <begin position="133"/>
        <end position="155"/>
    </location>
</feature>
<keyword evidence="1" id="KW-0723">Serine/threonine-protein kinase</keyword>